<dbReference type="PROSITE" id="PS00889">
    <property type="entry name" value="CNMP_BINDING_2"/>
    <property type="match status" value="1"/>
</dbReference>
<dbReference type="Proteomes" id="UP000515154">
    <property type="component" value="Linkage group LG2"/>
</dbReference>
<dbReference type="PANTHER" id="PTHR23011">
    <property type="entry name" value="CYCLIC NUCLEOTIDE-BINDING DOMAIN CONTAINING PROTEIN"/>
    <property type="match status" value="1"/>
</dbReference>
<feature type="domain" description="Cyclic nucleotide-binding" evidence="1">
    <location>
        <begin position="183"/>
        <end position="231"/>
    </location>
</feature>
<reference evidence="3" key="1">
    <citation type="submission" date="2025-08" db="UniProtKB">
        <authorList>
            <consortium name="RefSeq"/>
        </authorList>
    </citation>
    <scope>IDENTIFICATION</scope>
</reference>
<feature type="domain" description="Cyclic nucleotide-binding" evidence="1">
    <location>
        <begin position="37"/>
        <end position="161"/>
    </location>
</feature>
<dbReference type="PROSITE" id="PS50042">
    <property type="entry name" value="CNMP_BINDING_3"/>
    <property type="match status" value="2"/>
</dbReference>
<dbReference type="KEGG" id="osn:115231060"/>
<evidence type="ECO:0000259" key="1">
    <source>
        <dbReference type="PROSITE" id="PS50042"/>
    </source>
</evidence>
<accession>A0A6P7U671</accession>
<dbReference type="InterPro" id="IPR018488">
    <property type="entry name" value="cNMP-bd_CS"/>
</dbReference>
<proteinExistence type="predicted"/>
<sequence length="568" mass="66130">MPQIYDRIIKTISKPTNQRTESEINKFLPWFRKKSKLFRKLKSEILQDILQNCDFVSKKADDVIILQGDQGECFYIILRGKVTIYNLSKEDEKITKLSEADLKNDKQELDRSKLGNFVCNLVPGDPFGEVALLSTDSIRTATVIADEITDLMVVAKALYERSVKDVLTWEFQQKIAFICAHPLFWGWSHKYRHQLAMAVYKIVLSYDEILIRQREPVTCIYFVLTGQVGIFYNTRLHALQYPHLVPFMKSNLTTSTVSSIHQHETKDNFKNISRLKSRRQASKTIHLCNLGINEIIGDTEVLLKLDTNLHTVISAERTELIVLEMKHFERLFVRHHVETVDCMRRQLDVKLCSRLSLLTDCQQKIPLLAYLHNRLKQDLEQPRKCSNLQEFRNTTFNFRLDISQLQTRHLLHKQSLANIFFLIQQKKFPKKIKTKVQKCLFPQIPINNQVSEKPSSDTLIFGKKSSNNNSTEDSYSSISTSLQDLEQCIRNWLKKTNSKKIGTLPPLHRISFETLQKQPKPGYKLLVHQNIHLDLDLRDESSDDDEAEININSEKLEKWKFLLTNLSN</sequence>
<dbReference type="SMART" id="SM00100">
    <property type="entry name" value="cNMP"/>
    <property type="match status" value="1"/>
</dbReference>
<dbReference type="PRINTS" id="PR00103">
    <property type="entry name" value="CAMPKINASE"/>
</dbReference>
<dbReference type="CDD" id="cd00038">
    <property type="entry name" value="CAP_ED"/>
    <property type="match status" value="2"/>
</dbReference>
<protein>
    <submittedName>
        <fullName evidence="3">Uncharacterized protein LOC115231060</fullName>
    </submittedName>
</protein>
<dbReference type="InterPro" id="IPR000595">
    <property type="entry name" value="cNMP-bd_dom"/>
</dbReference>
<dbReference type="SUPFAM" id="SSF51206">
    <property type="entry name" value="cAMP-binding domain-like"/>
    <property type="match status" value="2"/>
</dbReference>
<dbReference type="InterPro" id="IPR014710">
    <property type="entry name" value="RmlC-like_jellyroll"/>
</dbReference>
<dbReference type="InterPro" id="IPR018490">
    <property type="entry name" value="cNMP-bd_dom_sf"/>
</dbReference>
<evidence type="ECO:0000313" key="3">
    <source>
        <dbReference type="RefSeq" id="XP_029657012.1"/>
    </source>
</evidence>
<organism evidence="2 3">
    <name type="scientific">Octopus sinensis</name>
    <name type="common">East Asian common octopus</name>
    <dbReference type="NCBI Taxonomy" id="2607531"/>
    <lineage>
        <taxon>Eukaryota</taxon>
        <taxon>Metazoa</taxon>
        <taxon>Spiralia</taxon>
        <taxon>Lophotrochozoa</taxon>
        <taxon>Mollusca</taxon>
        <taxon>Cephalopoda</taxon>
        <taxon>Coleoidea</taxon>
        <taxon>Octopodiformes</taxon>
        <taxon>Octopoda</taxon>
        <taxon>Incirrata</taxon>
        <taxon>Octopodidae</taxon>
        <taxon>Octopus</taxon>
    </lineage>
</organism>
<dbReference type="PROSITE" id="PS00888">
    <property type="entry name" value="CNMP_BINDING_1"/>
    <property type="match status" value="1"/>
</dbReference>
<dbReference type="RefSeq" id="XP_029657012.1">
    <property type="nucleotide sequence ID" value="XM_029801152.2"/>
</dbReference>
<gene>
    <name evidence="3" type="primary">LOC115231060</name>
</gene>
<evidence type="ECO:0000313" key="2">
    <source>
        <dbReference type="Proteomes" id="UP000515154"/>
    </source>
</evidence>
<name>A0A6P7U671_9MOLL</name>
<dbReference type="Gene3D" id="2.60.120.10">
    <property type="entry name" value="Jelly Rolls"/>
    <property type="match status" value="2"/>
</dbReference>
<dbReference type="PANTHER" id="PTHR23011:SF28">
    <property type="entry name" value="CYCLIC NUCLEOTIDE-BINDING DOMAIN CONTAINING PROTEIN"/>
    <property type="match status" value="1"/>
</dbReference>
<keyword evidence="2" id="KW-1185">Reference proteome</keyword>
<dbReference type="AlphaFoldDB" id="A0A6P7U671"/>